<dbReference type="Gene3D" id="3.40.50.150">
    <property type="entry name" value="Vaccinia Virus protein VP39"/>
    <property type="match status" value="1"/>
</dbReference>
<evidence type="ECO:0000313" key="2">
    <source>
        <dbReference type="EMBL" id="KAK7687134.1"/>
    </source>
</evidence>
<feature type="region of interest" description="Disordered" evidence="1">
    <location>
        <begin position="74"/>
        <end position="98"/>
    </location>
</feature>
<dbReference type="SUPFAM" id="SSF53335">
    <property type="entry name" value="S-adenosyl-L-methionine-dependent methyltransferases"/>
    <property type="match status" value="1"/>
</dbReference>
<feature type="compositionally biased region" description="Basic residues" evidence="1">
    <location>
        <begin position="85"/>
        <end position="94"/>
    </location>
</feature>
<evidence type="ECO:0008006" key="4">
    <source>
        <dbReference type="Google" id="ProtNLM"/>
    </source>
</evidence>
<gene>
    <name evidence="2" type="ORF">QCA50_009637</name>
</gene>
<reference evidence="2 3" key="1">
    <citation type="submission" date="2022-09" db="EMBL/GenBank/DDBJ databases">
        <authorList>
            <person name="Palmer J.M."/>
        </authorList>
    </citation>
    <scope>NUCLEOTIDE SEQUENCE [LARGE SCALE GENOMIC DNA]</scope>
    <source>
        <strain evidence="2 3">DSM 7382</strain>
    </source>
</reference>
<name>A0AAW0G624_9APHY</name>
<dbReference type="PANTHER" id="PTHR14614:SF109">
    <property type="entry name" value="RIBOSOMAL LYSINE N-METHYLTRANSFERASE 5"/>
    <property type="match status" value="1"/>
</dbReference>
<dbReference type="EMBL" id="JASBNA010000014">
    <property type="protein sequence ID" value="KAK7687134.1"/>
    <property type="molecule type" value="Genomic_DNA"/>
</dbReference>
<evidence type="ECO:0000256" key="1">
    <source>
        <dbReference type="SAM" id="MobiDB-lite"/>
    </source>
</evidence>
<dbReference type="InterPro" id="IPR029063">
    <property type="entry name" value="SAM-dependent_MTases_sf"/>
</dbReference>
<protein>
    <recommendedName>
        <fullName evidence="4">Diaminohydroxyphosphoribosylamino-pyrimidine deaminase</fullName>
    </recommendedName>
</protein>
<dbReference type="GO" id="GO:0008757">
    <property type="term" value="F:S-adenosylmethionine-dependent methyltransferase activity"/>
    <property type="evidence" value="ECO:0007669"/>
    <property type="project" value="UniProtKB-ARBA"/>
</dbReference>
<keyword evidence="3" id="KW-1185">Reference proteome</keyword>
<dbReference type="Pfam" id="PF10294">
    <property type="entry name" value="Methyltransf_16"/>
    <property type="match status" value="1"/>
</dbReference>
<dbReference type="InterPro" id="IPR019410">
    <property type="entry name" value="Methyltransf_16"/>
</dbReference>
<dbReference type="GO" id="GO:0005829">
    <property type="term" value="C:cytosol"/>
    <property type="evidence" value="ECO:0007669"/>
    <property type="project" value="TreeGrafter"/>
</dbReference>
<dbReference type="GO" id="GO:0032991">
    <property type="term" value="C:protein-containing complex"/>
    <property type="evidence" value="ECO:0007669"/>
    <property type="project" value="TreeGrafter"/>
</dbReference>
<proteinExistence type="predicted"/>
<comment type="caution">
    <text evidence="2">The sequence shown here is derived from an EMBL/GenBank/DDBJ whole genome shotgun (WGS) entry which is preliminary data.</text>
</comment>
<dbReference type="AlphaFoldDB" id="A0AAW0G624"/>
<evidence type="ECO:0000313" key="3">
    <source>
        <dbReference type="Proteomes" id="UP001385951"/>
    </source>
</evidence>
<dbReference type="Proteomes" id="UP001385951">
    <property type="component" value="Unassembled WGS sequence"/>
</dbReference>
<dbReference type="PANTHER" id="PTHR14614">
    <property type="entry name" value="HEPATOCELLULAR CARCINOMA-ASSOCIATED ANTIGEN"/>
    <property type="match status" value="1"/>
</dbReference>
<organism evidence="2 3">
    <name type="scientific">Cerrena zonata</name>
    <dbReference type="NCBI Taxonomy" id="2478898"/>
    <lineage>
        <taxon>Eukaryota</taxon>
        <taxon>Fungi</taxon>
        <taxon>Dikarya</taxon>
        <taxon>Basidiomycota</taxon>
        <taxon>Agaricomycotina</taxon>
        <taxon>Agaricomycetes</taxon>
        <taxon>Polyporales</taxon>
        <taxon>Cerrenaceae</taxon>
        <taxon>Cerrena</taxon>
    </lineage>
</organism>
<accession>A0AAW0G624</accession>
<sequence>MEALSQERVRRGICNIPQGSALVTDADEEVFLLYTDLAALASRTTPGKEFRGLGFEDSTKDVLTVTFEIKNTGSDLVSDEPPSVKGRRRGKKKKPSDQTQMIEIQLHQDKTALRSRKGDTGSVVWKASIELAQALLQQYHAKVPEALFDPVSLRDSHLLELGAGTGLLSVALSPLVQKYTVTDIEDLIPLIRKNIALNLPHSGALNPASDVNGPITMTGIIKSEPLDWLTLYNCSPSTRHKLFSYDPIDLLLVVDCIYHPSLLPALVQTIDHLATPNRTAVFVMVELRAEDVVREFLEIWLAVGGGGVWEIWHVNDFLEVPYAMWIGWKKS</sequence>